<evidence type="ECO:0000256" key="3">
    <source>
        <dbReference type="ARBA" id="ARBA00022692"/>
    </source>
</evidence>
<keyword evidence="4" id="KW-0677">Repeat</keyword>
<dbReference type="InterPro" id="IPR003591">
    <property type="entry name" value="Leu-rich_rpt_typical-subtyp"/>
</dbReference>
<proteinExistence type="predicted"/>
<dbReference type="GO" id="GO:0016020">
    <property type="term" value="C:membrane"/>
    <property type="evidence" value="ECO:0007669"/>
    <property type="project" value="UniProtKB-SubCell"/>
</dbReference>
<evidence type="ECO:0000256" key="7">
    <source>
        <dbReference type="SAM" id="MobiDB-lite"/>
    </source>
</evidence>
<evidence type="ECO:0000313" key="11">
    <source>
        <dbReference type="Proteomes" id="UP001605036"/>
    </source>
</evidence>
<protein>
    <recommendedName>
        <fullName evidence="9">Malectin-like domain-containing protein</fullName>
    </recommendedName>
</protein>
<keyword evidence="2" id="KW-0433">Leucine-rich repeat</keyword>
<dbReference type="AlphaFoldDB" id="A0ABD1XYH7"/>
<dbReference type="PANTHER" id="PTHR45631:SF68">
    <property type="entry name" value="REPEAT FAMILY PROTEIN, PUTATIVE, EXPRESSED-RELATED"/>
    <property type="match status" value="1"/>
</dbReference>
<feature type="chain" id="PRO_5044806962" description="Malectin-like domain-containing protein" evidence="8">
    <location>
        <begin position="24"/>
        <end position="566"/>
    </location>
</feature>
<feature type="signal peptide" evidence="8">
    <location>
        <begin position="1"/>
        <end position="23"/>
    </location>
</feature>
<evidence type="ECO:0000313" key="10">
    <source>
        <dbReference type="EMBL" id="KAL2612568.1"/>
    </source>
</evidence>
<evidence type="ECO:0000259" key="9">
    <source>
        <dbReference type="Pfam" id="PF12819"/>
    </source>
</evidence>
<dbReference type="Pfam" id="PF13855">
    <property type="entry name" value="LRR_8"/>
    <property type="match status" value="1"/>
</dbReference>
<comment type="caution">
    <text evidence="10">The sequence shown here is derived from an EMBL/GenBank/DDBJ whole genome shotgun (WGS) entry which is preliminary data.</text>
</comment>
<feature type="region of interest" description="Disordered" evidence="7">
    <location>
        <begin position="519"/>
        <end position="538"/>
    </location>
</feature>
<keyword evidence="5" id="KW-1133">Transmembrane helix</keyword>
<organism evidence="10 11">
    <name type="scientific">Riccia fluitans</name>
    <dbReference type="NCBI Taxonomy" id="41844"/>
    <lineage>
        <taxon>Eukaryota</taxon>
        <taxon>Viridiplantae</taxon>
        <taxon>Streptophyta</taxon>
        <taxon>Embryophyta</taxon>
        <taxon>Marchantiophyta</taxon>
        <taxon>Marchantiopsida</taxon>
        <taxon>Marchantiidae</taxon>
        <taxon>Marchantiales</taxon>
        <taxon>Ricciaceae</taxon>
        <taxon>Riccia</taxon>
    </lineage>
</organism>
<feature type="domain" description="Malectin-like" evidence="9">
    <location>
        <begin position="35"/>
        <end position="326"/>
    </location>
</feature>
<keyword evidence="3" id="KW-0812">Transmembrane</keyword>
<evidence type="ECO:0000256" key="4">
    <source>
        <dbReference type="ARBA" id="ARBA00022737"/>
    </source>
</evidence>
<evidence type="ECO:0000256" key="2">
    <source>
        <dbReference type="ARBA" id="ARBA00022614"/>
    </source>
</evidence>
<evidence type="ECO:0000256" key="6">
    <source>
        <dbReference type="ARBA" id="ARBA00023136"/>
    </source>
</evidence>
<name>A0ABD1XYH7_9MARC</name>
<evidence type="ECO:0000256" key="5">
    <source>
        <dbReference type="ARBA" id="ARBA00022989"/>
    </source>
</evidence>
<dbReference type="SMART" id="SM00369">
    <property type="entry name" value="LRR_TYP"/>
    <property type="match status" value="2"/>
</dbReference>
<dbReference type="PANTHER" id="PTHR45631">
    <property type="entry name" value="OS07G0107800 PROTEIN-RELATED"/>
    <property type="match status" value="1"/>
</dbReference>
<dbReference type="Proteomes" id="UP001605036">
    <property type="component" value="Unassembled WGS sequence"/>
</dbReference>
<keyword evidence="6" id="KW-0472">Membrane</keyword>
<gene>
    <name evidence="10" type="ORF">R1flu_024260</name>
</gene>
<dbReference type="SUPFAM" id="SSF52058">
    <property type="entry name" value="L domain-like"/>
    <property type="match status" value="1"/>
</dbReference>
<reference evidence="10 11" key="1">
    <citation type="submission" date="2024-09" db="EMBL/GenBank/DDBJ databases">
        <title>Chromosome-scale assembly of Riccia fluitans.</title>
        <authorList>
            <person name="Paukszto L."/>
            <person name="Sawicki J."/>
            <person name="Karawczyk K."/>
            <person name="Piernik-Szablinska J."/>
            <person name="Szczecinska M."/>
            <person name="Mazdziarz M."/>
        </authorList>
    </citation>
    <scope>NUCLEOTIDE SEQUENCE [LARGE SCALE GENOMIC DNA]</scope>
    <source>
        <strain evidence="10">Rf_01</strain>
        <tissue evidence="10">Aerial parts of the thallus</tissue>
    </source>
</reference>
<evidence type="ECO:0000256" key="8">
    <source>
        <dbReference type="SAM" id="SignalP"/>
    </source>
</evidence>
<evidence type="ECO:0000256" key="1">
    <source>
        <dbReference type="ARBA" id="ARBA00004167"/>
    </source>
</evidence>
<dbReference type="InterPro" id="IPR032675">
    <property type="entry name" value="LRR_dom_sf"/>
</dbReference>
<comment type="subcellular location">
    <subcellularLocation>
        <location evidence="1">Membrane</location>
        <topology evidence="1">Single-pass membrane protein</topology>
    </subcellularLocation>
</comment>
<dbReference type="InterPro" id="IPR001611">
    <property type="entry name" value="Leu-rich_rpt"/>
</dbReference>
<sequence length="566" mass="63286">MEKRGSYSLLLVFCIYVLTAINAQQPDPRFLVLSIDCGAASPYNDSTLGIKWQTDKNYITTGTSVQMKEGTGLLKQLYSYRSFTSGRSKDCYTLKVNTDTTYLLRVRLFPGSGGSSSVALPVDFSVSVNSNHWFNYSAVTGKDSSEVLQESIFYSFQMEEVYLCLLKGERGAPFINSIELRILPKTSYVFSKSTLEPPKFLVLGDRLNMGAKSTDQPFRFPNDDFDRIWWPALPPKYPPYSRADGSSILSNLTFDNYDPDYPYDFTNENWPPTKTLIDAWVGSDLSFNITRERNDTNRIVGSFYFMEIRPNVNATELDSDNEVIYENIGGPDDYNSLPLFDRSEQSFDLLVPTIEENANGLINVNVSFYSGPFTKILLNGFEYYYVYEVNINATYSSDRDILESIKANFDLGDWKGDPCYPVAWDWVTCDSGSRIQTLNLTGMKLSGPIPENISSLPELTEIYLDNNNLSGIIPESLASLTKLTILALDNNQLTGDIPTQLLNMPGLKLTFSGNPGLTRGGTKVPASPAPSPAASSAPIRSSLKSDVALYRTMLLFLTIWVLVPFR</sequence>
<dbReference type="Pfam" id="PF12819">
    <property type="entry name" value="Malectin_like"/>
    <property type="match status" value="1"/>
</dbReference>
<dbReference type="FunFam" id="3.80.10.10:FF:000129">
    <property type="entry name" value="Leucine-rich repeat receptor-like kinase"/>
    <property type="match status" value="1"/>
</dbReference>
<keyword evidence="11" id="KW-1185">Reference proteome</keyword>
<dbReference type="Gene3D" id="3.80.10.10">
    <property type="entry name" value="Ribonuclease Inhibitor"/>
    <property type="match status" value="1"/>
</dbReference>
<keyword evidence="8" id="KW-0732">Signal</keyword>
<dbReference type="InterPro" id="IPR024788">
    <property type="entry name" value="Malectin-like_Carb-bd_dom"/>
</dbReference>
<dbReference type="EMBL" id="JBHFFA010000007">
    <property type="protein sequence ID" value="KAL2612568.1"/>
    <property type="molecule type" value="Genomic_DNA"/>
</dbReference>
<accession>A0ABD1XYH7</accession>